<sequence>MLNDTDGFGVAFFIFWWNQQRGGGAVKYMGSKSRIAKQRTHCHRRANDAGVAGECQDAVWVSDERTAKMNRPTRFY</sequence>
<name>A0ABT5LWH4_9GAMM</name>
<organism evidence="1 2">
    <name type="scientific">Xenorhabdus anantnagensis</name>
    <dbReference type="NCBI Taxonomy" id="3025875"/>
    <lineage>
        <taxon>Bacteria</taxon>
        <taxon>Pseudomonadati</taxon>
        <taxon>Pseudomonadota</taxon>
        <taxon>Gammaproteobacteria</taxon>
        <taxon>Enterobacterales</taxon>
        <taxon>Morganellaceae</taxon>
        <taxon>Xenorhabdus</taxon>
    </lineage>
</organism>
<dbReference type="EMBL" id="JAQRFN010000012">
    <property type="protein sequence ID" value="MDC9597350.1"/>
    <property type="molecule type" value="Genomic_DNA"/>
</dbReference>
<dbReference type="Proteomes" id="UP001220225">
    <property type="component" value="Unassembled WGS sequence"/>
</dbReference>
<gene>
    <name evidence="1" type="ORF">PSI14_10915</name>
</gene>
<keyword evidence="2" id="KW-1185">Reference proteome</keyword>
<evidence type="ECO:0000313" key="2">
    <source>
        <dbReference type="Proteomes" id="UP001220225"/>
    </source>
</evidence>
<dbReference type="RefSeq" id="WP_273575913.1">
    <property type="nucleotide sequence ID" value="NZ_JAQRFN010000012.1"/>
</dbReference>
<evidence type="ECO:0000313" key="1">
    <source>
        <dbReference type="EMBL" id="MDC9597350.1"/>
    </source>
</evidence>
<accession>A0ABT5LWH4</accession>
<comment type="caution">
    <text evidence="1">The sequence shown here is derived from an EMBL/GenBank/DDBJ whole genome shotgun (WGS) entry which is preliminary data.</text>
</comment>
<reference evidence="1 2" key="1">
    <citation type="submission" date="2023-02" db="EMBL/GenBank/DDBJ databases">
        <title>Entomopathogenic bacteria.</title>
        <authorList>
            <person name="Machado R.A."/>
        </authorList>
    </citation>
    <scope>NUCLEOTIDE SEQUENCE [LARGE SCALE GENOMIC DNA]</scope>
    <source>
        <strain evidence="1 2">XENO-2</strain>
    </source>
</reference>
<protein>
    <submittedName>
        <fullName evidence="1">Uncharacterized protein</fullName>
    </submittedName>
</protein>
<proteinExistence type="predicted"/>